<evidence type="ECO:0000256" key="1">
    <source>
        <dbReference type="ARBA" id="ARBA00022737"/>
    </source>
</evidence>
<organism evidence="5 6">
    <name type="scientific">Lentithecium fluviatile CBS 122367</name>
    <dbReference type="NCBI Taxonomy" id="1168545"/>
    <lineage>
        <taxon>Eukaryota</taxon>
        <taxon>Fungi</taxon>
        <taxon>Dikarya</taxon>
        <taxon>Ascomycota</taxon>
        <taxon>Pezizomycotina</taxon>
        <taxon>Dothideomycetes</taxon>
        <taxon>Pleosporomycetidae</taxon>
        <taxon>Pleosporales</taxon>
        <taxon>Massarineae</taxon>
        <taxon>Lentitheciaceae</taxon>
        <taxon>Lentithecium</taxon>
    </lineage>
</organism>
<feature type="repeat" description="ANK" evidence="3">
    <location>
        <begin position="960"/>
        <end position="992"/>
    </location>
</feature>
<keyword evidence="6" id="KW-1185">Reference proteome</keyword>
<gene>
    <name evidence="5" type="ORF">K458DRAFT_425115</name>
</gene>
<dbReference type="Proteomes" id="UP000799291">
    <property type="component" value="Unassembled WGS sequence"/>
</dbReference>
<evidence type="ECO:0000256" key="4">
    <source>
        <dbReference type="SAM" id="MobiDB-lite"/>
    </source>
</evidence>
<keyword evidence="2 3" id="KW-0040">ANK repeat</keyword>
<dbReference type="PANTHER" id="PTHR24198:SF165">
    <property type="entry name" value="ANKYRIN REPEAT-CONTAINING PROTEIN-RELATED"/>
    <property type="match status" value="1"/>
</dbReference>
<evidence type="ECO:0000256" key="2">
    <source>
        <dbReference type="ARBA" id="ARBA00023043"/>
    </source>
</evidence>
<sequence>MKGRRSLQELIRDSGVNPVPERQPCLPAPTQPAVLASEEDHAQARQILVQRRINDPDYRDPNKGVKRIFKSSKEKEKLLDTNSWTFSQEELDQALSGIIDKPATGPGLVQAFLNFGAKVNFVETASGKKNKGHKQPNVVDRRRSTVLQRAATVKRFDSVSLLASSGADQTTLDEGLKAAIAANDASCVQELLRHGADINKIPNALSDAVWSNNLNFVRLLLRAPKALRTEVISSCLPAAVQQKSEPILSLLIGHGADPNFDGASALEMAISHREYRLAVALVAGPIPLSPPSFQGLLGPALTMPTPQELYQFLQLLFCCGLPPASSALDGLLVAAAKNNDTSMAELLVRYGVSASSNGAECLKIAIAHSNWALADTVLDTSISPSHASAALAIVPSGTSRPERLHVISALVRKGANGDPVQRWLVRAVEDGDSALMNLLLNAGVPVSGSTSAIQAAVARKDTQSLRTLLKSQSTTPQSLASVFPLIGSGYAASERLEVARLLLAYGARGSGVDEALVDAVADTSTSRDVALITELVHHGADVNYRNGKAVGLAVTQADASILHLLCDAKPSLAVTSAALPSVFDTNGGRHSSTLPMMELLLAHGVEEGPAISALRIAVRGGSENLDIIQRLIAADARLLGPAFQHTIAVDSIQKKAPILKYLLTKGVPQQSLDQALAVETRLAVTNDDTTILQILLQHGGSVNYNSGEAFALGVASGNSSLLRQLLGGKDVPSRHTITKSFRHLFQELSAQSPLRGARNVAEVARELLSRGVDQPAIDSALRAVLDPVNSEDNIEPILDLLLHHHADVNVADGTCFAFAAQRNSLALFDKLLAHRPRFDTMVLTLIGSNLQEEVLLRCLKSCFEYGCTSDDLDVRLLQRKPSLVLAVERYPRSESVTKLLLQHGCNPDITVAGQVDAAGGEEMLPALVWALAQPQKTISSSVILALLEAGASPSRPSPISEVAPVALAAREGRSDVVEALLERGADPSTRDKWNRSALFYASSTSVTSVVQALSSHALPNDGSLHEAARCLQLEAATILVKHGHNPNFPSRLHGGRSALGELCLNAEVAHGNQRTRIRRMIRLFLDNGANPKFKARNERSAVILALDNPHSALEVAEALLETEVWEDLNDEKHMFRSATGLWYSPLKYIELVPSPSRAHHRKPLLDLLCDKGCEPKYYSESAEQPEGAIGMPAPIARLADRQKEHQLSLRLAQESSDHARTLEESKHRDTLRRAQEQKDAELAAASTSASHYHALEQQKHDFEIQRVREAERMKRGEKAAWHALLQEQERDVAAQRLQIEDRQRAAGLAHETRLIEARKGEVEHRAGVERKALKEKEELYERNVKRQLAVSKRLDESAKLHAGLRQERPAIEGAAWGSVD</sequence>
<protein>
    <submittedName>
        <fullName evidence="5">Ankyrin</fullName>
    </submittedName>
</protein>
<keyword evidence="1" id="KW-0677">Repeat</keyword>
<evidence type="ECO:0000256" key="3">
    <source>
        <dbReference type="PROSITE-ProRule" id="PRU00023"/>
    </source>
</evidence>
<name>A0A6G1ICL0_9PLEO</name>
<dbReference type="PANTHER" id="PTHR24198">
    <property type="entry name" value="ANKYRIN REPEAT AND PROTEIN KINASE DOMAIN-CONTAINING PROTEIN"/>
    <property type="match status" value="1"/>
</dbReference>
<evidence type="ECO:0000313" key="5">
    <source>
        <dbReference type="EMBL" id="KAF2675954.1"/>
    </source>
</evidence>
<feature type="region of interest" description="Disordered" evidence="4">
    <location>
        <begin position="1214"/>
        <end position="1257"/>
    </location>
</feature>
<dbReference type="SUPFAM" id="SSF48403">
    <property type="entry name" value="Ankyrin repeat"/>
    <property type="match status" value="4"/>
</dbReference>
<feature type="compositionally biased region" description="Basic and acidic residues" evidence="4">
    <location>
        <begin position="1"/>
        <end position="12"/>
    </location>
</feature>
<feature type="region of interest" description="Disordered" evidence="4">
    <location>
        <begin position="1"/>
        <end position="29"/>
    </location>
</feature>
<dbReference type="OrthoDB" id="3182339at2759"/>
<dbReference type="Gene3D" id="1.25.40.20">
    <property type="entry name" value="Ankyrin repeat-containing domain"/>
    <property type="match status" value="5"/>
</dbReference>
<dbReference type="InterPro" id="IPR002110">
    <property type="entry name" value="Ankyrin_rpt"/>
</dbReference>
<evidence type="ECO:0000313" key="6">
    <source>
        <dbReference type="Proteomes" id="UP000799291"/>
    </source>
</evidence>
<dbReference type="PROSITE" id="PS50088">
    <property type="entry name" value="ANK_REPEAT"/>
    <property type="match status" value="1"/>
</dbReference>
<feature type="compositionally biased region" description="Basic and acidic residues" evidence="4">
    <location>
        <begin position="1215"/>
        <end position="1241"/>
    </location>
</feature>
<accession>A0A6G1ICL0</accession>
<proteinExistence type="predicted"/>
<reference evidence="5" key="1">
    <citation type="journal article" date="2020" name="Stud. Mycol.">
        <title>101 Dothideomycetes genomes: a test case for predicting lifestyles and emergence of pathogens.</title>
        <authorList>
            <person name="Haridas S."/>
            <person name="Albert R."/>
            <person name="Binder M."/>
            <person name="Bloem J."/>
            <person name="Labutti K."/>
            <person name="Salamov A."/>
            <person name="Andreopoulos B."/>
            <person name="Baker S."/>
            <person name="Barry K."/>
            <person name="Bills G."/>
            <person name="Bluhm B."/>
            <person name="Cannon C."/>
            <person name="Castanera R."/>
            <person name="Culley D."/>
            <person name="Daum C."/>
            <person name="Ezra D."/>
            <person name="Gonzalez J."/>
            <person name="Henrissat B."/>
            <person name="Kuo A."/>
            <person name="Liang C."/>
            <person name="Lipzen A."/>
            <person name="Lutzoni F."/>
            <person name="Magnuson J."/>
            <person name="Mondo S."/>
            <person name="Nolan M."/>
            <person name="Ohm R."/>
            <person name="Pangilinan J."/>
            <person name="Park H.-J."/>
            <person name="Ramirez L."/>
            <person name="Alfaro M."/>
            <person name="Sun H."/>
            <person name="Tritt A."/>
            <person name="Yoshinaga Y."/>
            <person name="Zwiers L.-H."/>
            <person name="Turgeon B."/>
            <person name="Goodwin S."/>
            <person name="Spatafora J."/>
            <person name="Crous P."/>
            <person name="Grigoriev I."/>
        </authorList>
    </citation>
    <scope>NUCLEOTIDE SEQUENCE</scope>
    <source>
        <strain evidence="5">CBS 122367</strain>
    </source>
</reference>
<dbReference type="InterPro" id="IPR036770">
    <property type="entry name" value="Ankyrin_rpt-contain_sf"/>
</dbReference>
<dbReference type="EMBL" id="MU005643">
    <property type="protein sequence ID" value="KAF2675954.1"/>
    <property type="molecule type" value="Genomic_DNA"/>
</dbReference>
<dbReference type="SMART" id="SM00248">
    <property type="entry name" value="ANK"/>
    <property type="match status" value="12"/>
</dbReference>
<dbReference type="PROSITE" id="PS50297">
    <property type="entry name" value="ANK_REP_REGION"/>
    <property type="match status" value="1"/>
</dbReference>
<dbReference type="Pfam" id="PF12796">
    <property type="entry name" value="Ank_2"/>
    <property type="match status" value="1"/>
</dbReference>